<keyword evidence="4" id="KW-1185">Reference proteome</keyword>
<evidence type="ECO:0000313" key="2">
    <source>
        <dbReference type="EMBL" id="CAI9149615.1"/>
    </source>
</evidence>
<dbReference type="EMBL" id="CATKSN020000339">
    <property type="protein sequence ID" value="CAI9149497.1"/>
    <property type="molecule type" value="Genomic_DNA"/>
</dbReference>
<gene>
    <name evidence="1" type="ORF">MRATA1EN1_LOCUS31115</name>
    <name evidence="2" type="ORF">MRATA1EN1_LOCUS31233</name>
    <name evidence="3" type="ORF">MRATA1EN1_LOCUS7772</name>
</gene>
<name>A0ABN8XJB9_RANTA</name>
<dbReference type="Proteomes" id="UP001176941">
    <property type="component" value="Unassembled WGS sequence"/>
</dbReference>
<accession>A0ABN8XJB9</accession>
<dbReference type="EMBL" id="CATKSN020000487">
    <property type="protein sequence ID" value="CAI9149615.1"/>
    <property type="molecule type" value="Genomic_DNA"/>
</dbReference>
<reference evidence="1 4" key="1">
    <citation type="submission" date="2023-04" db="EMBL/GenBank/DDBJ databases">
        <authorList>
            <consortium name="ELIXIR-Norway"/>
        </authorList>
    </citation>
    <scope>NUCLEOTIDE SEQUENCE [LARGE SCALE GENOMIC DNA]</scope>
</reference>
<evidence type="ECO:0000313" key="4">
    <source>
        <dbReference type="Proteomes" id="UP001176941"/>
    </source>
</evidence>
<evidence type="ECO:0000313" key="3">
    <source>
        <dbReference type="EMBL" id="CAI9158810.1"/>
    </source>
</evidence>
<organism evidence="1 4">
    <name type="scientific">Rangifer tarandus platyrhynchus</name>
    <name type="common">Svalbard reindeer</name>
    <dbReference type="NCBI Taxonomy" id="3082113"/>
    <lineage>
        <taxon>Eukaryota</taxon>
        <taxon>Metazoa</taxon>
        <taxon>Chordata</taxon>
        <taxon>Craniata</taxon>
        <taxon>Vertebrata</taxon>
        <taxon>Euteleostomi</taxon>
        <taxon>Mammalia</taxon>
        <taxon>Eutheria</taxon>
        <taxon>Laurasiatheria</taxon>
        <taxon>Artiodactyla</taxon>
        <taxon>Ruminantia</taxon>
        <taxon>Pecora</taxon>
        <taxon>Cervidae</taxon>
        <taxon>Odocoileinae</taxon>
        <taxon>Rangifer</taxon>
    </lineage>
</organism>
<protein>
    <submittedName>
        <fullName evidence="1">Uncharacterized protein</fullName>
    </submittedName>
</protein>
<sequence>MCMVRNVGVCVLQGDKHMHPVQNYIPELRSSIWKVENNLHVIIHYATPRLTVNSDNQTSGCVPYTWNWQVLLLSLAAFSPPTHLPQWTLIFPSVTYKYVCM</sequence>
<proteinExistence type="predicted"/>
<dbReference type="EMBL" id="OX459954">
    <property type="protein sequence ID" value="CAI9158810.1"/>
    <property type="molecule type" value="Genomic_DNA"/>
</dbReference>
<evidence type="ECO:0000313" key="1">
    <source>
        <dbReference type="EMBL" id="CAI9149497.1"/>
    </source>
</evidence>
<dbReference type="Proteomes" id="UP001176941">
    <property type="component" value="Chromosome 18"/>
</dbReference>